<evidence type="ECO:0000313" key="3">
    <source>
        <dbReference type="Proteomes" id="UP000283269"/>
    </source>
</evidence>
<feature type="compositionally biased region" description="Low complexity" evidence="1">
    <location>
        <begin position="350"/>
        <end position="364"/>
    </location>
</feature>
<evidence type="ECO:0000313" key="2">
    <source>
        <dbReference type="EMBL" id="PPQ89835.1"/>
    </source>
</evidence>
<evidence type="ECO:0000256" key="1">
    <source>
        <dbReference type="SAM" id="MobiDB-lite"/>
    </source>
</evidence>
<dbReference type="AlphaFoldDB" id="A0A409XGF9"/>
<protein>
    <submittedName>
        <fullName evidence="2">Uncharacterized protein</fullName>
    </submittedName>
</protein>
<feature type="region of interest" description="Disordered" evidence="1">
    <location>
        <begin position="508"/>
        <end position="541"/>
    </location>
</feature>
<accession>A0A409XGF9</accession>
<proteinExistence type="predicted"/>
<dbReference type="EMBL" id="NHYD01001815">
    <property type="protein sequence ID" value="PPQ89835.1"/>
    <property type="molecule type" value="Genomic_DNA"/>
</dbReference>
<feature type="region of interest" description="Disordered" evidence="1">
    <location>
        <begin position="148"/>
        <end position="168"/>
    </location>
</feature>
<name>A0A409XGF9_PSICY</name>
<feature type="compositionally biased region" description="Low complexity" evidence="1">
    <location>
        <begin position="265"/>
        <end position="279"/>
    </location>
</feature>
<feature type="region of interest" description="Disordered" evidence="1">
    <location>
        <begin position="653"/>
        <end position="725"/>
    </location>
</feature>
<feature type="region of interest" description="Disordered" evidence="1">
    <location>
        <begin position="219"/>
        <end position="286"/>
    </location>
</feature>
<feature type="compositionally biased region" description="Basic and acidic residues" evidence="1">
    <location>
        <begin position="656"/>
        <end position="669"/>
    </location>
</feature>
<keyword evidence="3" id="KW-1185">Reference proteome</keyword>
<feature type="region of interest" description="Disordered" evidence="1">
    <location>
        <begin position="340"/>
        <end position="374"/>
    </location>
</feature>
<feature type="region of interest" description="Disordered" evidence="1">
    <location>
        <begin position="592"/>
        <end position="614"/>
    </location>
</feature>
<gene>
    <name evidence="2" type="ORF">CVT25_007536</name>
</gene>
<reference evidence="2 3" key="1">
    <citation type="journal article" date="2018" name="Evol. Lett.">
        <title>Horizontal gene cluster transfer increased hallucinogenic mushroom diversity.</title>
        <authorList>
            <person name="Reynolds H.T."/>
            <person name="Vijayakumar V."/>
            <person name="Gluck-Thaler E."/>
            <person name="Korotkin H.B."/>
            <person name="Matheny P.B."/>
            <person name="Slot J.C."/>
        </authorList>
    </citation>
    <scope>NUCLEOTIDE SEQUENCE [LARGE SCALE GENOMIC DNA]</scope>
    <source>
        <strain evidence="2 3">2631</strain>
    </source>
</reference>
<sequence length="725" mass="80822">MNSGTEILQADLQGEELTPTQKKYMSDFRAQFKDRQQLIQNFNLLVDKWKYRNLDGPYSPLSFIQDAVPLLKAHLEWIERLTVFIGSNYTIKCLPCTPTADHKEPIDKDSPYGVILITMPNGTRIYSTNYVKTPISWHYENLEAVREPQPETEIEAQRRRPPGQGFRSDLVLKGRQDLVKNAEERRVAGEADLIIIQMQTRRQKLHAALAAPSPLQLQAQTVSPCPTPSAGRHFTRALEPSPSPSRRRSNAPSPEASVITPPPSETESASLPASAPPSESRTDATATFGDEGAWNCMQQSHPTRNINTITPAHPLKVNEETESTSRAQQNQLQHVKEGSYFNSTGYTSGSHPLSISLNSPSPSSETEHPLPVEPQIRLVDSRKLPLPIPSRARYTEASSSARSFMSGYLIDPTSRYRYQLERSLVLQSDTSAQGQVQAQAHDLRHRFSFPPTASAAAADIPTHCGGSLSHAHLHYSEPQSCMAHEIIDLHSRDDENDTEHRSADHLQFYSGLSPTGRSPQAATNLNKRGLGDDDNGHAPLTAPQRVLRPYLTIAPPRDCGASSSVAQPSWPITQGTLNVSLEKYAALACPNPCPQPPQTHPRPPHTLPQPPYTHPYPHSNFYPYRDYPQSTCAWGYPTLAMAPKSSMLSSISNCQERGRSLERRPRYSRELGSIRATSTERYPHQQQRQRRRTASPRPTPRPPPARSDSEEGPSYPAYVNRGRKF</sequence>
<feature type="compositionally biased region" description="Polar residues" evidence="1">
    <location>
        <begin position="340"/>
        <end position="349"/>
    </location>
</feature>
<organism evidence="2 3">
    <name type="scientific">Psilocybe cyanescens</name>
    <dbReference type="NCBI Taxonomy" id="93625"/>
    <lineage>
        <taxon>Eukaryota</taxon>
        <taxon>Fungi</taxon>
        <taxon>Dikarya</taxon>
        <taxon>Basidiomycota</taxon>
        <taxon>Agaricomycotina</taxon>
        <taxon>Agaricomycetes</taxon>
        <taxon>Agaricomycetidae</taxon>
        <taxon>Agaricales</taxon>
        <taxon>Agaricineae</taxon>
        <taxon>Strophariaceae</taxon>
        <taxon>Psilocybe</taxon>
    </lineage>
</organism>
<dbReference type="InParanoid" id="A0A409XGF9"/>
<dbReference type="Proteomes" id="UP000283269">
    <property type="component" value="Unassembled WGS sequence"/>
</dbReference>
<comment type="caution">
    <text evidence="2">The sequence shown here is derived from an EMBL/GenBank/DDBJ whole genome shotgun (WGS) entry which is preliminary data.</text>
</comment>
<feature type="compositionally biased region" description="Polar residues" evidence="1">
    <location>
        <begin position="510"/>
        <end position="526"/>
    </location>
</feature>